<feature type="region of interest" description="Disordered" evidence="7">
    <location>
        <begin position="1"/>
        <end position="80"/>
    </location>
</feature>
<evidence type="ECO:0000256" key="6">
    <source>
        <dbReference type="ARBA" id="ARBA00023242"/>
    </source>
</evidence>
<dbReference type="EMBL" id="JBJKFK010000928">
    <property type="protein sequence ID" value="KAL3314699.1"/>
    <property type="molecule type" value="Genomic_DNA"/>
</dbReference>
<feature type="region of interest" description="Disordered" evidence="7">
    <location>
        <begin position="198"/>
        <end position="229"/>
    </location>
</feature>
<organism evidence="9 10">
    <name type="scientific">Cichlidogyrus casuarinus</name>
    <dbReference type="NCBI Taxonomy" id="1844966"/>
    <lineage>
        <taxon>Eukaryota</taxon>
        <taxon>Metazoa</taxon>
        <taxon>Spiralia</taxon>
        <taxon>Lophotrochozoa</taxon>
        <taxon>Platyhelminthes</taxon>
        <taxon>Monogenea</taxon>
        <taxon>Monopisthocotylea</taxon>
        <taxon>Dactylogyridea</taxon>
        <taxon>Ancyrocephalidae</taxon>
        <taxon>Cichlidogyrus</taxon>
    </lineage>
</organism>
<gene>
    <name evidence="9" type="ORF">Ciccas_006680</name>
</gene>
<comment type="subcellular location">
    <subcellularLocation>
        <location evidence="1">Nucleus</location>
    </subcellularLocation>
</comment>
<dbReference type="InterPro" id="IPR011598">
    <property type="entry name" value="bHLH_dom"/>
</dbReference>
<proteinExistence type="inferred from homology"/>
<name>A0ABD2Q540_9PLAT</name>
<dbReference type="GO" id="GO:0003677">
    <property type="term" value="F:DNA binding"/>
    <property type="evidence" value="ECO:0007669"/>
    <property type="project" value="UniProtKB-KW"/>
</dbReference>
<comment type="caution">
    <text evidence="9">The sequence shown here is derived from an EMBL/GenBank/DDBJ whole genome shotgun (WGS) entry which is preliminary data.</text>
</comment>
<feature type="domain" description="BHLH" evidence="8">
    <location>
        <begin position="70"/>
        <end position="126"/>
    </location>
</feature>
<feature type="compositionally biased region" description="Polar residues" evidence="7">
    <location>
        <begin position="256"/>
        <end position="269"/>
    </location>
</feature>
<feature type="compositionally biased region" description="Low complexity" evidence="7">
    <location>
        <begin position="33"/>
        <end position="49"/>
    </location>
</feature>
<feature type="region of interest" description="Disordered" evidence="7">
    <location>
        <begin position="242"/>
        <end position="269"/>
    </location>
</feature>
<dbReference type="PANTHER" id="PTHR45776:SF2">
    <property type="entry name" value="MIP04163P"/>
    <property type="match status" value="1"/>
</dbReference>
<dbReference type="PROSITE" id="PS50888">
    <property type="entry name" value="BHLH"/>
    <property type="match status" value="1"/>
</dbReference>
<dbReference type="SMART" id="SM00353">
    <property type="entry name" value="HLH"/>
    <property type="match status" value="1"/>
</dbReference>
<dbReference type="GO" id="GO:0005634">
    <property type="term" value="C:nucleus"/>
    <property type="evidence" value="ECO:0007669"/>
    <property type="project" value="UniProtKB-SubCell"/>
</dbReference>
<dbReference type="PANTHER" id="PTHR45776">
    <property type="entry name" value="MIP04163P"/>
    <property type="match status" value="1"/>
</dbReference>
<dbReference type="SUPFAM" id="SSF47459">
    <property type="entry name" value="HLH, helix-loop-helix DNA-binding domain"/>
    <property type="match status" value="1"/>
</dbReference>
<sequence length="457" mass="50637">MDHSLTNHNNLINSLNSCTPANLSTGTGKRSTSRNNSSHSSQSYDNSMSLWSNDLPPAHQDSVPPQKKSNKKESHNRIERKRRDYINAQIACLGNLLPPELYRDVSEGKRNKGSVLKLSVNYIHELQNTLNQMGNIQQENQLARQLIPLLVRRVKVRQPTSRVYFDFKTLQKALADLVEAIPHCLDVRLDDVDNDVKVEDNDRHSHNDPFADDRPDDLESLAPAKKRPRRLLTAFQQAKSELEASVHESRHKDSSELQLNGMHNNQQPQHSVYEEEYQSWMRLCEFNQKQELQQQQLLSVSTPGANSTSAPCSISSSGSSNQNNASSFTNGSQLGIHLNHLDWQSCLSKRACFFAAGRRGSKLNCPLPLSTVASSTSCGSPLNAGRIKLSSLGEVVSQQPSTTCADLKLMYTSNLLPQGQLVGSSPLDCLMTSVASSSCHSLLLSGELHFLLDSAEA</sequence>
<dbReference type="AlphaFoldDB" id="A0ABD2Q540"/>
<feature type="compositionally biased region" description="Basic and acidic residues" evidence="7">
    <location>
        <begin position="242"/>
        <end position="255"/>
    </location>
</feature>
<evidence type="ECO:0000313" key="10">
    <source>
        <dbReference type="Proteomes" id="UP001626550"/>
    </source>
</evidence>
<evidence type="ECO:0000256" key="7">
    <source>
        <dbReference type="SAM" id="MobiDB-lite"/>
    </source>
</evidence>
<protein>
    <recommendedName>
        <fullName evidence="8">BHLH domain-containing protein</fullName>
    </recommendedName>
</protein>
<feature type="compositionally biased region" description="Basic and acidic residues" evidence="7">
    <location>
        <begin position="198"/>
        <end position="213"/>
    </location>
</feature>
<feature type="compositionally biased region" description="Basic and acidic residues" evidence="7">
    <location>
        <begin position="71"/>
        <end position="80"/>
    </location>
</feature>
<reference evidence="9 10" key="1">
    <citation type="submission" date="2024-11" db="EMBL/GenBank/DDBJ databases">
        <title>Adaptive evolution of stress response genes in parasites aligns with host niche diversity.</title>
        <authorList>
            <person name="Hahn C."/>
            <person name="Resl P."/>
        </authorList>
    </citation>
    <scope>NUCLEOTIDE SEQUENCE [LARGE SCALE GENOMIC DNA]</scope>
    <source>
        <strain evidence="9">EGGRZ-B1_66</strain>
        <tissue evidence="9">Body</tissue>
    </source>
</reference>
<keyword evidence="10" id="KW-1185">Reference proteome</keyword>
<feature type="region of interest" description="Disordered" evidence="7">
    <location>
        <begin position="297"/>
        <end position="326"/>
    </location>
</feature>
<dbReference type="InterPro" id="IPR036638">
    <property type="entry name" value="HLH_DNA-bd_sf"/>
</dbReference>
<keyword evidence="4" id="KW-0238">DNA-binding</keyword>
<evidence type="ECO:0000256" key="2">
    <source>
        <dbReference type="ARBA" id="ARBA00008289"/>
    </source>
</evidence>
<evidence type="ECO:0000313" key="9">
    <source>
        <dbReference type="EMBL" id="KAL3314699.1"/>
    </source>
</evidence>
<evidence type="ECO:0000256" key="5">
    <source>
        <dbReference type="ARBA" id="ARBA00023163"/>
    </source>
</evidence>
<feature type="compositionally biased region" description="Low complexity" evidence="7">
    <location>
        <begin position="305"/>
        <end position="326"/>
    </location>
</feature>
<comment type="similarity">
    <text evidence="2">Belongs to the MiT/TFE family.</text>
</comment>
<keyword evidence="3" id="KW-0805">Transcription regulation</keyword>
<evidence type="ECO:0000256" key="3">
    <source>
        <dbReference type="ARBA" id="ARBA00023015"/>
    </source>
</evidence>
<keyword evidence="6" id="KW-0539">Nucleus</keyword>
<evidence type="ECO:0000256" key="1">
    <source>
        <dbReference type="ARBA" id="ARBA00004123"/>
    </source>
</evidence>
<keyword evidence="5" id="KW-0804">Transcription</keyword>
<dbReference type="Pfam" id="PF00010">
    <property type="entry name" value="HLH"/>
    <property type="match status" value="1"/>
</dbReference>
<evidence type="ECO:0000256" key="4">
    <source>
        <dbReference type="ARBA" id="ARBA00023125"/>
    </source>
</evidence>
<feature type="compositionally biased region" description="Polar residues" evidence="7">
    <location>
        <begin position="1"/>
        <end position="30"/>
    </location>
</feature>
<accession>A0ABD2Q540</accession>
<dbReference type="Gene3D" id="4.10.280.10">
    <property type="entry name" value="Helix-loop-helix DNA-binding domain"/>
    <property type="match status" value="1"/>
</dbReference>
<evidence type="ECO:0000259" key="8">
    <source>
        <dbReference type="PROSITE" id="PS50888"/>
    </source>
</evidence>
<dbReference type="Proteomes" id="UP001626550">
    <property type="component" value="Unassembled WGS sequence"/>
</dbReference>